<dbReference type="PANTHER" id="PTHR11075">
    <property type="entry name" value="PEPTIDE CHAIN RELEASE FACTOR"/>
    <property type="match status" value="1"/>
</dbReference>
<dbReference type="InterPro" id="IPR052104">
    <property type="entry name" value="Mito_Release_Factor_mL62"/>
</dbReference>
<dbReference type="AlphaFoldDB" id="A0A9J2P5X5"/>
<comment type="similarity">
    <text evidence="2">Belongs to the prokaryotic/mitochondrial release factor family. Mitochondrion-specific ribosomal protein mL62 subfamily.</text>
</comment>
<dbReference type="WBParaSite" id="ALUE_0000522201-mRNA-1">
    <property type="protein sequence ID" value="ALUE_0000522201-mRNA-1"/>
    <property type="gene ID" value="ALUE_0000522201"/>
</dbReference>
<organism evidence="7 8">
    <name type="scientific">Ascaris lumbricoides</name>
    <name type="common">Giant roundworm</name>
    <dbReference type="NCBI Taxonomy" id="6252"/>
    <lineage>
        <taxon>Eukaryota</taxon>
        <taxon>Metazoa</taxon>
        <taxon>Ecdysozoa</taxon>
        <taxon>Nematoda</taxon>
        <taxon>Chromadorea</taxon>
        <taxon>Rhabditida</taxon>
        <taxon>Spirurina</taxon>
        <taxon>Ascaridomorpha</taxon>
        <taxon>Ascaridoidea</taxon>
        <taxon>Ascarididae</taxon>
        <taxon>Ascaris</taxon>
    </lineage>
</organism>
<dbReference type="Gene3D" id="3.30.160.20">
    <property type="match status" value="1"/>
</dbReference>
<protein>
    <recommendedName>
        <fullName evidence="3">Large ribosomal subunit protein mL62</fullName>
        <ecNumber evidence="1">3.1.1.29</ecNumber>
    </recommendedName>
    <alternativeName>
        <fullName evidence="4">Peptidyl-tRNA hydrolase ICT1, mitochondrial</fullName>
    </alternativeName>
</protein>
<evidence type="ECO:0000256" key="3">
    <source>
        <dbReference type="ARBA" id="ARBA00039441"/>
    </source>
</evidence>
<evidence type="ECO:0000313" key="8">
    <source>
        <dbReference type="WBParaSite" id="ALUE_0000522201-mRNA-1"/>
    </source>
</evidence>
<feature type="domain" description="Prokaryotic-type class I peptide chain release factors" evidence="6">
    <location>
        <begin position="104"/>
        <end position="235"/>
    </location>
</feature>
<dbReference type="EC" id="3.1.1.29" evidence="1"/>
<evidence type="ECO:0000256" key="4">
    <source>
        <dbReference type="ARBA" id="ARBA00041531"/>
    </source>
</evidence>
<dbReference type="InterPro" id="IPR000352">
    <property type="entry name" value="Pep_chain_release_fac_I"/>
</dbReference>
<feature type="region of interest" description="Disordered" evidence="5">
    <location>
        <begin position="220"/>
        <end position="240"/>
    </location>
</feature>
<proteinExistence type="inferred from homology"/>
<dbReference type="GO" id="GO:0005762">
    <property type="term" value="C:mitochondrial large ribosomal subunit"/>
    <property type="evidence" value="ECO:0007669"/>
    <property type="project" value="TreeGrafter"/>
</dbReference>
<feature type="compositionally biased region" description="Basic residues" evidence="5">
    <location>
        <begin position="222"/>
        <end position="240"/>
    </location>
</feature>
<accession>A0A9J2P5X5</accession>
<dbReference type="GO" id="GO:0004045">
    <property type="term" value="F:peptidyl-tRNA hydrolase activity"/>
    <property type="evidence" value="ECO:0007669"/>
    <property type="project" value="UniProtKB-EC"/>
</dbReference>
<reference evidence="8" key="1">
    <citation type="submission" date="2023-03" db="UniProtKB">
        <authorList>
            <consortium name="WormBaseParasite"/>
        </authorList>
    </citation>
    <scope>IDENTIFICATION</scope>
</reference>
<dbReference type="Proteomes" id="UP000036681">
    <property type="component" value="Unplaced"/>
</dbReference>
<sequence length="240" mass="27307">MGWKIGAQAEVPMDKLVTAKVDEMDEIVTVVIRGMVFSYFIVNNQRIGGLAVFSTLYSVMMSLNTRKALICIWSKLCSKSFNSSPEMTVASAPTGKHFDGIFPPGAVEKRFMRSRGPGGQNVNMVNSKCEIRFNLKAAEWLSTELRTKFRVKFPRFVSEGGDVIVQSEKTRNQADNLDDCFTKLRQMLKECVDELEFTARPSSEEDLKILKERLDASARRRMEAKRRKSEKKKLRSHCGY</sequence>
<evidence type="ECO:0000256" key="2">
    <source>
        <dbReference type="ARBA" id="ARBA00038225"/>
    </source>
</evidence>
<evidence type="ECO:0000256" key="1">
    <source>
        <dbReference type="ARBA" id="ARBA00013260"/>
    </source>
</evidence>
<dbReference type="SUPFAM" id="SSF110916">
    <property type="entry name" value="Peptidyl-tRNA hydrolase domain-like"/>
    <property type="match status" value="1"/>
</dbReference>
<dbReference type="GO" id="GO:0016150">
    <property type="term" value="F:translation release factor activity, codon nonspecific"/>
    <property type="evidence" value="ECO:0007669"/>
    <property type="project" value="TreeGrafter"/>
</dbReference>
<evidence type="ECO:0000256" key="5">
    <source>
        <dbReference type="SAM" id="MobiDB-lite"/>
    </source>
</evidence>
<dbReference type="PANTHER" id="PTHR11075:SF54">
    <property type="entry name" value="LARGE RIBOSOMAL SUBUNIT PROTEIN ML62"/>
    <property type="match status" value="1"/>
</dbReference>
<name>A0A9J2P5X5_ASCLU</name>
<dbReference type="GO" id="GO:0070126">
    <property type="term" value="P:mitochondrial translational termination"/>
    <property type="evidence" value="ECO:0007669"/>
    <property type="project" value="TreeGrafter"/>
</dbReference>
<evidence type="ECO:0000259" key="6">
    <source>
        <dbReference type="Pfam" id="PF00472"/>
    </source>
</evidence>
<evidence type="ECO:0000313" key="7">
    <source>
        <dbReference type="Proteomes" id="UP000036681"/>
    </source>
</evidence>
<dbReference type="Pfam" id="PF00472">
    <property type="entry name" value="RF-1"/>
    <property type="match status" value="1"/>
</dbReference>
<keyword evidence="7" id="KW-1185">Reference proteome</keyword>